<evidence type="ECO:0000256" key="2">
    <source>
        <dbReference type="ARBA" id="ARBA00010701"/>
    </source>
</evidence>
<evidence type="ECO:0000313" key="6">
    <source>
        <dbReference type="EMBL" id="CAH4036485.1"/>
    </source>
</evidence>
<dbReference type="InterPro" id="IPR029058">
    <property type="entry name" value="AB_hydrolase_fold"/>
</dbReference>
<dbReference type="GO" id="GO:0016042">
    <property type="term" value="P:lipid catabolic process"/>
    <property type="evidence" value="ECO:0007669"/>
    <property type="project" value="TreeGrafter"/>
</dbReference>
<accession>A0A9P0TVY5</accession>
<dbReference type="InterPro" id="IPR000734">
    <property type="entry name" value="TAG_lipase"/>
</dbReference>
<keyword evidence="3" id="KW-0964">Secreted</keyword>
<dbReference type="PANTHER" id="PTHR11610">
    <property type="entry name" value="LIPASE"/>
    <property type="match status" value="1"/>
</dbReference>
<reference evidence="6" key="1">
    <citation type="submission" date="2022-05" db="EMBL/GenBank/DDBJ databases">
        <authorList>
            <person name="Okamura Y."/>
        </authorList>
    </citation>
    <scope>NUCLEOTIDE SEQUENCE</scope>
</reference>
<dbReference type="SUPFAM" id="SSF53474">
    <property type="entry name" value="alpha/beta-Hydrolases"/>
    <property type="match status" value="1"/>
</dbReference>
<evidence type="ECO:0000256" key="3">
    <source>
        <dbReference type="ARBA" id="ARBA00022525"/>
    </source>
</evidence>
<dbReference type="Proteomes" id="UP001152562">
    <property type="component" value="Unassembled WGS sequence"/>
</dbReference>
<evidence type="ECO:0000313" key="7">
    <source>
        <dbReference type="Proteomes" id="UP001152562"/>
    </source>
</evidence>
<evidence type="ECO:0000256" key="4">
    <source>
        <dbReference type="RuleBase" id="RU004262"/>
    </source>
</evidence>
<organism evidence="6 7">
    <name type="scientific">Pieris brassicae</name>
    <name type="common">White butterfly</name>
    <name type="synonym">Large white butterfly</name>
    <dbReference type="NCBI Taxonomy" id="7116"/>
    <lineage>
        <taxon>Eukaryota</taxon>
        <taxon>Metazoa</taxon>
        <taxon>Ecdysozoa</taxon>
        <taxon>Arthropoda</taxon>
        <taxon>Hexapoda</taxon>
        <taxon>Insecta</taxon>
        <taxon>Pterygota</taxon>
        <taxon>Neoptera</taxon>
        <taxon>Endopterygota</taxon>
        <taxon>Lepidoptera</taxon>
        <taxon>Glossata</taxon>
        <taxon>Ditrysia</taxon>
        <taxon>Papilionoidea</taxon>
        <taxon>Pieridae</taxon>
        <taxon>Pierinae</taxon>
        <taxon>Pieris</taxon>
    </lineage>
</organism>
<dbReference type="GO" id="GO:0016298">
    <property type="term" value="F:lipase activity"/>
    <property type="evidence" value="ECO:0007669"/>
    <property type="project" value="InterPro"/>
</dbReference>
<dbReference type="OrthoDB" id="199913at2759"/>
<feature type="domain" description="Lipase" evidence="5">
    <location>
        <begin position="66"/>
        <end position="317"/>
    </location>
</feature>
<gene>
    <name evidence="6" type="ORF">PIBRA_LOCUS12276</name>
</gene>
<evidence type="ECO:0000256" key="1">
    <source>
        <dbReference type="ARBA" id="ARBA00004613"/>
    </source>
</evidence>
<dbReference type="Gene3D" id="3.40.50.1820">
    <property type="entry name" value="alpha/beta hydrolase"/>
    <property type="match status" value="1"/>
</dbReference>
<dbReference type="Pfam" id="PF00151">
    <property type="entry name" value="Lipase"/>
    <property type="match status" value="1"/>
</dbReference>
<comment type="caution">
    <text evidence="6">The sequence shown here is derived from an EMBL/GenBank/DDBJ whole genome shotgun (WGS) entry which is preliminary data.</text>
</comment>
<protein>
    <recommendedName>
        <fullName evidence="5">Lipase domain-containing protein</fullName>
    </recommendedName>
</protein>
<dbReference type="InterPro" id="IPR013818">
    <property type="entry name" value="Lipase"/>
</dbReference>
<name>A0A9P0TVY5_PIEBR</name>
<comment type="subcellular location">
    <subcellularLocation>
        <location evidence="1">Secreted</location>
    </subcellularLocation>
</comment>
<keyword evidence="7" id="KW-1185">Reference proteome</keyword>
<sequence>MCFVFVRADDGPPDGFMSDCPGMTRNTTMSEETKDSLTVLVMWPSDSWFGHNDATCKLSVAGAACVEKNIDLKKEVLVMISGYLDASFSPIVQTIVKPYLERGKNIIVVELFPILVRSYPLAARMTKPLGLILGEFMAELTRKGLRPENLEMLGGSLGAHIAYYAATKYHQLTNYKPARLTGLDPAGPCFRNLPREERFNSGAAHRVDALHTNIDGFGIADADAHVDFYANGGEYQPYMMGNFIMPCFLFCSHVRAAIYWMVANENPDQFLAVQCATIHHARHGKCYDKVTSNVLGPNTNFTRPGIYYLPTTENSPYYLGDKGLKKRQYGVNSYLLKIAPDKDLVLYIDFYFPHVI</sequence>
<dbReference type="GO" id="GO:0005615">
    <property type="term" value="C:extracellular space"/>
    <property type="evidence" value="ECO:0007669"/>
    <property type="project" value="TreeGrafter"/>
</dbReference>
<comment type="similarity">
    <text evidence="2 4">Belongs to the AB hydrolase superfamily. Lipase family.</text>
</comment>
<dbReference type="EMBL" id="CALOZG010000075">
    <property type="protein sequence ID" value="CAH4036485.1"/>
    <property type="molecule type" value="Genomic_DNA"/>
</dbReference>
<evidence type="ECO:0000259" key="5">
    <source>
        <dbReference type="Pfam" id="PF00151"/>
    </source>
</evidence>
<proteinExistence type="inferred from homology"/>
<dbReference type="AlphaFoldDB" id="A0A9P0TVY5"/>